<sequence>MPLLILLLSILASARATSYFSMDQLPNVLPIDKIPAIKEFNDPQFLATVHADASLTAVKNYFIEQLDLVKKYGYNGEVHEVITSDGYILKLHRLTGRTNFNNSQVQKPVAFVMHGLLCSSACFIISGPEKGLAFVLADAGYDVWLGNARGNVYSREHKLPAIRKELYWDFR</sequence>
<evidence type="ECO:0000313" key="3">
    <source>
        <dbReference type="EMBL" id="KYN29725.1"/>
    </source>
</evidence>
<gene>
    <name evidence="3" type="ORF">ALC57_00828</name>
</gene>
<accession>A0A151JR74</accession>
<dbReference type="SUPFAM" id="SSF53474">
    <property type="entry name" value="alpha/beta-Hydrolases"/>
    <property type="match status" value="1"/>
</dbReference>
<feature type="domain" description="Partial AB-hydrolase lipase" evidence="2">
    <location>
        <begin position="67"/>
        <end position="126"/>
    </location>
</feature>
<reference evidence="3 4" key="1">
    <citation type="submission" date="2015-09" db="EMBL/GenBank/DDBJ databases">
        <title>Trachymyrmex cornetzi WGS genome.</title>
        <authorList>
            <person name="Nygaard S."/>
            <person name="Hu H."/>
            <person name="Boomsma J."/>
            <person name="Zhang G."/>
        </authorList>
    </citation>
    <scope>NUCLEOTIDE SEQUENCE [LARGE SCALE GENOMIC DNA]</scope>
    <source>
        <strain evidence="3">Tcor2-1</strain>
        <tissue evidence="3">Whole body</tissue>
    </source>
</reference>
<dbReference type="InterPro" id="IPR006693">
    <property type="entry name" value="AB_hydrolase_lipase"/>
</dbReference>
<evidence type="ECO:0000313" key="4">
    <source>
        <dbReference type="Proteomes" id="UP000078492"/>
    </source>
</evidence>
<proteinExistence type="predicted"/>
<dbReference type="Gene3D" id="3.40.50.1820">
    <property type="entry name" value="alpha/beta hydrolase"/>
    <property type="match status" value="1"/>
</dbReference>
<evidence type="ECO:0000256" key="1">
    <source>
        <dbReference type="SAM" id="SignalP"/>
    </source>
</evidence>
<dbReference type="InterPro" id="IPR029058">
    <property type="entry name" value="AB_hydrolase_fold"/>
</dbReference>
<feature type="chain" id="PRO_5007582922" evidence="1">
    <location>
        <begin position="17"/>
        <end position="171"/>
    </location>
</feature>
<dbReference type="Pfam" id="PF04083">
    <property type="entry name" value="Abhydro_lipase"/>
    <property type="match status" value="1"/>
</dbReference>
<dbReference type="GO" id="GO:0006629">
    <property type="term" value="P:lipid metabolic process"/>
    <property type="evidence" value="ECO:0007669"/>
    <property type="project" value="InterPro"/>
</dbReference>
<organism evidence="3 4">
    <name type="scientific">Trachymyrmex cornetzi</name>
    <dbReference type="NCBI Taxonomy" id="471704"/>
    <lineage>
        <taxon>Eukaryota</taxon>
        <taxon>Metazoa</taxon>
        <taxon>Ecdysozoa</taxon>
        <taxon>Arthropoda</taxon>
        <taxon>Hexapoda</taxon>
        <taxon>Insecta</taxon>
        <taxon>Pterygota</taxon>
        <taxon>Neoptera</taxon>
        <taxon>Endopterygota</taxon>
        <taxon>Hymenoptera</taxon>
        <taxon>Apocrita</taxon>
        <taxon>Aculeata</taxon>
        <taxon>Formicoidea</taxon>
        <taxon>Formicidae</taxon>
        <taxon>Myrmicinae</taxon>
        <taxon>Trachymyrmex</taxon>
    </lineage>
</organism>
<keyword evidence="4" id="KW-1185">Reference proteome</keyword>
<dbReference type="Proteomes" id="UP000078492">
    <property type="component" value="Unassembled WGS sequence"/>
</dbReference>
<evidence type="ECO:0000259" key="2">
    <source>
        <dbReference type="Pfam" id="PF04083"/>
    </source>
</evidence>
<protein>
    <submittedName>
        <fullName evidence="3">Lipase 3</fullName>
    </submittedName>
</protein>
<name>A0A151JR74_9HYME</name>
<dbReference type="EMBL" id="KQ978623">
    <property type="protein sequence ID" value="KYN29725.1"/>
    <property type="molecule type" value="Genomic_DNA"/>
</dbReference>
<dbReference type="PANTHER" id="PTHR11005">
    <property type="entry name" value="LYSOSOMAL ACID LIPASE-RELATED"/>
    <property type="match status" value="1"/>
</dbReference>
<feature type="signal peptide" evidence="1">
    <location>
        <begin position="1"/>
        <end position="16"/>
    </location>
</feature>
<dbReference type="STRING" id="471704.A0A151JR74"/>
<dbReference type="AlphaFoldDB" id="A0A151JR74"/>
<keyword evidence="1" id="KW-0732">Signal</keyword>